<evidence type="ECO:0000313" key="2">
    <source>
        <dbReference type="EMBL" id="OSQ38892.1"/>
    </source>
</evidence>
<organism evidence="2 3">
    <name type="scientific">Thalassospira mesophila</name>
    <dbReference type="NCBI Taxonomy" id="1293891"/>
    <lineage>
        <taxon>Bacteria</taxon>
        <taxon>Pseudomonadati</taxon>
        <taxon>Pseudomonadota</taxon>
        <taxon>Alphaproteobacteria</taxon>
        <taxon>Rhodospirillales</taxon>
        <taxon>Thalassospiraceae</taxon>
        <taxon>Thalassospira</taxon>
    </lineage>
</organism>
<evidence type="ECO:0000313" key="3">
    <source>
        <dbReference type="Proteomes" id="UP000193391"/>
    </source>
</evidence>
<evidence type="ECO:0008006" key="4">
    <source>
        <dbReference type="Google" id="ProtNLM"/>
    </source>
</evidence>
<proteinExistence type="predicted"/>
<keyword evidence="1" id="KW-1133">Transmembrane helix</keyword>
<dbReference type="EMBL" id="JFKA01000003">
    <property type="protein sequence ID" value="OSQ38892.1"/>
    <property type="molecule type" value="Genomic_DNA"/>
</dbReference>
<comment type="caution">
    <text evidence="2">The sequence shown here is derived from an EMBL/GenBank/DDBJ whole genome shotgun (WGS) entry which is preliminary data.</text>
</comment>
<reference evidence="2 3" key="1">
    <citation type="submission" date="2014-03" db="EMBL/GenBank/DDBJ databases">
        <title>The draft genome sequence of Thalassospira mesophila JCM 18969.</title>
        <authorList>
            <person name="Lai Q."/>
            <person name="Shao Z."/>
        </authorList>
    </citation>
    <scope>NUCLEOTIDE SEQUENCE [LARGE SCALE GENOMIC DNA]</scope>
    <source>
        <strain evidence="2 3">JCM 18969</strain>
    </source>
</reference>
<dbReference type="AlphaFoldDB" id="A0A1Y2L2U5"/>
<evidence type="ECO:0000256" key="1">
    <source>
        <dbReference type="SAM" id="Phobius"/>
    </source>
</evidence>
<protein>
    <recommendedName>
        <fullName evidence="4">SxtJ</fullName>
    </recommendedName>
</protein>
<gene>
    <name evidence="2" type="ORF">TMES_09125</name>
</gene>
<name>A0A1Y2L2U5_9PROT</name>
<sequence length="136" mass="15651">MGDLMVDKKEENDDLSFLRKKSIAMCCGFSVLSGISYFNNGFAWPIFTAAAVIIIMLGIFYPSKLSNFFYYIQKLHKKIGVVAFFVVFVFVITPMSWVLRALRLDDMTSNPSESPITYWETENIKDPNDIDFTKQF</sequence>
<accession>A0A1Y2L2U5</accession>
<dbReference type="Proteomes" id="UP000193391">
    <property type="component" value="Unassembled WGS sequence"/>
</dbReference>
<keyword evidence="1" id="KW-0812">Transmembrane</keyword>
<keyword evidence="3" id="KW-1185">Reference proteome</keyword>
<feature type="transmembrane region" description="Helical" evidence="1">
    <location>
        <begin position="81"/>
        <end position="99"/>
    </location>
</feature>
<feature type="transmembrane region" description="Helical" evidence="1">
    <location>
        <begin position="44"/>
        <end position="61"/>
    </location>
</feature>
<keyword evidence="1" id="KW-0472">Membrane</keyword>